<evidence type="ECO:0000256" key="6">
    <source>
        <dbReference type="ARBA" id="ARBA00022974"/>
    </source>
</evidence>
<dbReference type="GO" id="GO:0016477">
    <property type="term" value="P:cell migration"/>
    <property type="evidence" value="ECO:0007669"/>
    <property type="project" value="TreeGrafter"/>
</dbReference>
<feature type="region of interest" description="Disordered" evidence="13">
    <location>
        <begin position="498"/>
        <end position="585"/>
    </location>
</feature>
<organism evidence="15 16">
    <name type="scientific">Cloeon dipterum</name>
    <dbReference type="NCBI Taxonomy" id="197152"/>
    <lineage>
        <taxon>Eukaryota</taxon>
        <taxon>Metazoa</taxon>
        <taxon>Ecdysozoa</taxon>
        <taxon>Arthropoda</taxon>
        <taxon>Hexapoda</taxon>
        <taxon>Insecta</taxon>
        <taxon>Pterygota</taxon>
        <taxon>Palaeoptera</taxon>
        <taxon>Ephemeroptera</taxon>
        <taxon>Pisciforma</taxon>
        <taxon>Baetidae</taxon>
        <taxon>Cloeon</taxon>
    </lineage>
</organism>
<sequence length="616" mass="68233">MECLVRWTVFSMVVLLRYTSANPITNTTTLPLKGGTLHCSNVRPMLSTEKGFGSETIPRDPVPANGLKVCIPSNDDGLNVSCCTTNMETMLATKARQDFDQKLQATLNNHLASILKGKSKKFNEFFSEMLTKSRKEFDEMFKRTYGQIYENNKDVFYELFEALSLYFEKGKIRLDKSLDNFFNNLYQKMFLVLNSQYRFDDKYMACVSNQMNGLQPFGDSPIKLSLQVKRSFIATRAFGQALNIAEEVVTSMLNVPPPTVCSHALTKMSGCNVCQGRVNLKACPGLCGNVMKGCLAYHSELDTEWNSFVDAFGKITERLLGPFSIEAVVEPINIKISEAVMNFQETSAQVSEKVFGSCGKPRLGARSAQEINYETISFGSRSKARNQPKINQTPLEKLINETNAVVRATKNYWSLLPEKMCLDIEETVSSQQENNCWNGKSRNRYTEVVVAGTGIAAQADNPEVKVTPAESSRQTGKLSEQMYKLRMLVSKLRNAQNGQDIDWNDDESDDEDNVDNVYRGDGSGSGDGDISSGISQHPHGPIDQEGSGGDDDEDISRGHQFTKSPTMHQPVPTGRSPTSSAAPPTAAATKASVTKAVVTYLFPIVVVWLGGMFSDW</sequence>
<evidence type="ECO:0000313" key="15">
    <source>
        <dbReference type="EMBL" id="CAB3359219.1"/>
    </source>
</evidence>
<comment type="subcellular location">
    <subcellularLocation>
        <location evidence="1 12">Cell membrane</location>
        <topology evidence="1 12">Lipid-anchor</topology>
        <topology evidence="1 12">GPI-anchor</topology>
    </subcellularLocation>
</comment>
<proteinExistence type="inferred from homology"/>
<keyword evidence="3" id="KW-1003">Cell membrane</keyword>
<dbReference type="GO" id="GO:1905475">
    <property type="term" value="P:regulation of protein localization to membrane"/>
    <property type="evidence" value="ECO:0007669"/>
    <property type="project" value="TreeGrafter"/>
</dbReference>
<dbReference type="Proteomes" id="UP000494165">
    <property type="component" value="Unassembled WGS sequence"/>
</dbReference>
<feature type="compositionally biased region" description="Low complexity" evidence="13">
    <location>
        <begin position="576"/>
        <end position="585"/>
    </location>
</feature>
<keyword evidence="6 12" id="KW-0654">Proteoglycan</keyword>
<gene>
    <name evidence="15" type="ORF">CLODIP_2_CD05366</name>
</gene>
<reference evidence="15 16" key="1">
    <citation type="submission" date="2020-04" db="EMBL/GenBank/DDBJ databases">
        <authorList>
            <person name="Alioto T."/>
            <person name="Alioto T."/>
            <person name="Gomez Garrido J."/>
        </authorList>
    </citation>
    <scope>NUCLEOTIDE SEQUENCE [LARGE SCALE GENOMIC DNA]</scope>
</reference>
<evidence type="ECO:0000256" key="3">
    <source>
        <dbReference type="ARBA" id="ARBA00022475"/>
    </source>
</evidence>
<keyword evidence="16" id="KW-1185">Reference proteome</keyword>
<dbReference type="PANTHER" id="PTHR10822">
    <property type="entry name" value="GLYPICAN"/>
    <property type="match status" value="1"/>
</dbReference>
<name>A0A8S1BYY9_9INSE</name>
<accession>A0A8S1BYY9</accession>
<evidence type="ECO:0008006" key="17">
    <source>
        <dbReference type="Google" id="ProtNLM"/>
    </source>
</evidence>
<dbReference type="GO" id="GO:0045202">
    <property type="term" value="C:synapse"/>
    <property type="evidence" value="ECO:0007669"/>
    <property type="project" value="TreeGrafter"/>
</dbReference>
<dbReference type="OrthoDB" id="10010764at2759"/>
<feature type="compositionally biased region" description="Acidic residues" evidence="13">
    <location>
        <begin position="502"/>
        <end position="514"/>
    </location>
</feature>
<dbReference type="GO" id="GO:0009966">
    <property type="term" value="P:regulation of signal transduction"/>
    <property type="evidence" value="ECO:0007669"/>
    <property type="project" value="InterPro"/>
</dbReference>
<evidence type="ECO:0000256" key="4">
    <source>
        <dbReference type="ARBA" id="ARBA00022622"/>
    </source>
</evidence>
<keyword evidence="5 14" id="KW-0732">Signal</keyword>
<keyword evidence="8" id="KW-0325">Glycoprotein</keyword>
<feature type="chain" id="PRO_5035757541" description="Glypican" evidence="14">
    <location>
        <begin position="22"/>
        <end position="616"/>
    </location>
</feature>
<dbReference type="Pfam" id="PF01153">
    <property type="entry name" value="Glypican"/>
    <property type="match status" value="1"/>
</dbReference>
<keyword evidence="10 12" id="KW-0449">Lipoprotein</keyword>
<evidence type="ECO:0000256" key="9">
    <source>
        <dbReference type="ARBA" id="ARBA00023207"/>
    </source>
</evidence>
<evidence type="ECO:0000256" key="10">
    <source>
        <dbReference type="ARBA" id="ARBA00023288"/>
    </source>
</evidence>
<feature type="signal peptide" evidence="14">
    <location>
        <begin position="1"/>
        <end position="21"/>
    </location>
</feature>
<evidence type="ECO:0000256" key="8">
    <source>
        <dbReference type="ARBA" id="ARBA00023180"/>
    </source>
</evidence>
<evidence type="ECO:0000256" key="1">
    <source>
        <dbReference type="ARBA" id="ARBA00004609"/>
    </source>
</evidence>
<dbReference type="GO" id="GO:0098552">
    <property type="term" value="C:side of membrane"/>
    <property type="evidence" value="ECO:0007669"/>
    <property type="project" value="UniProtKB-KW"/>
</dbReference>
<dbReference type="GO" id="GO:0005886">
    <property type="term" value="C:plasma membrane"/>
    <property type="evidence" value="ECO:0007669"/>
    <property type="project" value="UniProtKB-SubCell"/>
</dbReference>
<comment type="caution">
    <text evidence="15">The sequence shown here is derived from an EMBL/GenBank/DDBJ whole genome shotgun (WGS) entry which is preliminary data.</text>
</comment>
<protein>
    <recommendedName>
        <fullName evidence="17">Glypican</fullName>
    </recommendedName>
</protein>
<evidence type="ECO:0000256" key="2">
    <source>
        <dbReference type="ARBA" id="ARBA00010260"/>
    </source>
</evidence>
<evidence type="ECO:0000256" key="14">
    <source>
        <dbReference type="SAM" id="SignalP"/>
    </source>
</evidence>
<dbReference type="EMBL" id="CADEPI010000001">
    <property type="protein sequence ID" value="CAB3359219.1"/>
    <property type="molecule type" value="Genomic_DNA"/>
</dbReference>
<dbReference type="GO" id="GO:0005576">
    <property type="term" value="C:extracellular region"/>
    <property type="evidence" value="ECO:0007669"/>
    <property type="project" value="TreeGrafter"/>
</dbReference>
<keyword evidence="4 12" id="KW-0336">GPI-anchor</keyword>
<evidence type="ECO:0000256" key="5">
    <source>
        <dbReference type="ARBA" id="ARBA00022729"/>
    </source>
</evidence>
<keyword evidence="9 12" id="KW-0357">Heparan sulfate</keyword>
<keyword evidence="7 12" id="KW-0472">Membrane</keyword>
<comment type="function">
    <text evidence="12">Cell surface proteoglycan.</text>
</comment>
<dbReference type="AlphaFoldDB" id="A0A8S1BYY9"/>
<comment type="similarity">
    <text evidence="2 11">Belongs to the glypican family.</text>
</comment>
<dbReference type="PANTHER" id="PTHR10822:SF30">
    <property type="entry name" value="DALLY-LIKE, ISOFORM A"/>
    <property type="match status" value="1"/>
</dbReference>
<dbReference type="InterPro" id="IPR001863">
    <property type="entry name" value="Glypican"/>
</dbReference>
<evidence type="ECO:0000256" key="7">
    <source>
        <dbReference type="ARBA" id="ARBA00023136"/>
    </source>
</evidence>
<evidence type="ECO:0000256" key="12">
    <source>
        <dbReference type="RuleBase" id="RU003519"/>
    </source>
</evidence>
<evidence type="ECO:0000313" key="16">
    <source>
        <dbReference type="Proteomes" id="UP000494165"/>
    </source>
</evidence>
<dbReference type="GO" id="GO:0009986">
    <property type="term" value="C:cell surface"/>
    <property type="evidence" value="ECO:0007669"/>
    <property type="project" value="TreeGrafter"/>
</dbReference>
<evidence type="ECO:0000256" key="13">
    <source>
        <dbReference type="SAM" id="MobiDB-lite"/>
    </source>
</evidence>
<evidence type="ECO:0000256" key="11">
    <source>
        <dbReference type="RuleBase" id="RU003518"/>
    </source>
</evidence>